<dbReference type="SUPFAM" id="SSF56059">
    <property type="entry name" value="Glutathione synthetase ATP-binding domain-like"/>
    <property type="match status" value="1"/>
</dbReference>
<comment type="caution">
    <text evidence="2">The sequence shown here is derived from an EMBL/GenBank/DDBJ whole genome shotgun (WGS) entry which is preliminary data.</text>
</comment>
<name>A0A6M0RVU6_9CYAN</name>
<dbReference type="GO" id="GO:0005737">
    <property type="term" value="C:cytoplasm"/>
    <property type="evidence" value="ECO:0007669"/>
    <property type="project" value="TreeGrafter"/>
</dbReference>
<dbReference type="RefSeq" id="WP_163702852.1">
    <property type="nucleotide sequence ID" value="NZ_QXHD01000004.1"/>
</dbReference>
<dbReference type="InterPro" id="IPR013815">
    <property type="entry name" value="ATP_grasp_subdomain_1"/>
</dbReference>
<dbReference type="Gene3D" id="3.30.470.20">
    <property type="entry name" value="ATP-grasp fold, B domain"/>
    <property type="match status" value="1"/>
</dbReference>
<accession>A0A6M0RVU6</accession>
<keyword evidence="3" id="KW-1185">Reference proteome</keyword>
<evidence type="ECO:0000313" key="3">
    <source>
        <dbReference type="Proteomes" id="UP000481033"/>
    </source>
</evidence>
<dbReference type="InterPro" id="IPR004218">
    <property type="entry name" value="GSHS_ATP-bd"/>
</dbReference>
<organism evidence="2 3">
    <name type="scientific">Adonisia turfae CCMR0081</name>
    <dbReference type="NCBI Taxonomy" id="2292702"/>
    <lineage>
        <taxon>Bacteria</taxon>
        <taxon>Bacillati</taxon>
        <taxon>Cyanobacteriota</taxon>
        <taxon>Adonisia</taxon>
        <taxon>Adonisia turfae</taxon>
    </lineage>
</organism>
<evidence type="ECO:0000259" key="1">
    <source>
        <dbReference type="Pfam" id="PF02955"/>
    </source>
</evidence>
<sequence>MKLLSICDPTQYGSPPLDVPTFYQKLSLDPKLDFYHIPTPQVFTSQFPQVQTAPSVGDLPYKAFLKLGEHAQHWLSLHDIDVVFCRTLKPFPIGYLDALVTWEKVVRFVNRPSGKKEQMKSEFLLRIARDYIPETIVTANWTTALAFFEQFQVIVAKQANSCGGRGVFKIWYGDGTFHVDNIVTGKQSWSTFAAVMAQLQTNQTEPLQFCRYLSRTNAGDKRVVVVDGEIYGSYLRRSQSGHWVNNVSSDGGCTLADITTDEVDAIHRTVGKYQALGLHTLGYDFLLDDDGTWRISEINAGNIGGFARLELLTGQPVMDRLISWMLDYAKRTDAQIDSSTMVGVA</sequence>
<dbReference type="GO" id="GO:0005524">
    <property type="term" value="F:ATP binding"/>
    <property type="evidence" value="ECO:0007669"/>
    <property type="project" value="InterPro"/>
</dbReference>
<reference evidence="2 3" key="1">
    <citation type="journal article" date="2020" name="Microb. Ecol.">
        <title>Ecogenomics of the Marine Benthic Filamentous Cyanobacterium Adonisia.</title>
        <authorList>
            <person name="Walter J.M."/>
            <person name="Coutinho F.H."/>
            <person name="Leomil L."/>
            <person name="Hargreaves P.I."/>
            <person name="Campeao M.E."/>
            <person name="Vieira V.V."/>
            <person name="Silva B.S."/>
            <person name="Fistarol G.O."/>
            <person name="Salomon P.S."/>
            <person name="Sawabe T."/>
            <person name="Mino S."/>
            <person name="Hosokawa M."/>
            <person name="Miyashita H."/>
            <person name="Maruyama F."/>
            <person name="van Verk M.C."/>
            <person name="Dutilh B.E."/>
            <person name="Thompson C.C."/>
            <person name="Thompson F.L."/>
        </authorList>
    </citation>
    <scope>NUCLEOTIDE SEQUENCE [LARGE SCALE GENOMIC DNA]</scope>
    <source>
        <strain evidence="2 3">CCMR0081</strain>
    </source>
</reference>
<feature type="domain" description="Prokaryotic glutathione synthetase ATP-binding" evidence="1">
    <location>
        <begin position="130"/>
        <end position="305"/>
    </location>
</feature>
<dbReference type="AlphaFoldDB" id="A0A6M0RVU6"/>
<proteinExistence type="predicted"/>
<dbReference type="Pfam" id="PF02955">
    <property type="entry name" value="GSH-S_ATP"/>
    <property type="match status" value="1"/>
</dbReference>
<dbReference type="GO" id="GO:0004363">
    <property type="term" value="F:glutathione synthase activity"/>
    <property type="evidence" value="ECO:0007669"/>
    <property type="project" value="InterPro"/>
</dbReference>
<protein>
    <recommendedName>
        <fullName evidence="1">Prokaryotic glutathione synthetase ATP-binding domain-containing protein</fullName>
    </recommendedName>
</protein>
<evidence type="ECO:0000313" key="2">
    <source>
        <dbReference type="EMBL" id="NEZ60246.1"/>
    </source>
</evidence>
<dbReference type="PANTHER" id="PTHR21621:SF4">
    <property type="entry name" value="GLUTATHIONE SYNTHETASE"/>
    <property type="match status" value="1"/>
</dbReference>
<dbReference type="Gene3D" id="3.30.1490.20">
    <property type="entry name" value="ATP-grasp fold, A domain"/>
    <property type="match status" value="1"/>
</dbReference>
<gene>
    <name evidence="2" type="ORF">DXZ20_32310</name>
</gene>
<dbReference type="EMBL" id="QXHD01000004">
    <property type="protein sequence ID" value="NEZ60246.1"/>
    <property type="molecule type" value="Genomic_DNA"/>
</dbReference>
<dbReference type="Proteomes" id="UP000481033">
    <property type="component" value="Unassembled WGS sequence"/>
</dbReference>
<dbReference type="PANTHER" id="PTHR21621">
    <property type="entry name" value="RIBOSOMAL PROTEIN S6 MODIFICATION PROTEIN"/>
    <property type="match status" value="1"/>
</dbReference>